<keyword evidence="2" id="KW-1185">Reference proteome</keyword>
<comment type="caution">
    <text evidence="1">The sequence shown here is derived from an EMBL/GenBank/DDBJ whole genome shotgun (WGS) entry which is preliminary data.</text>
</comment>
<evidence type="ECO:0000313" key="1">
    <source>
        <dbReference type="EMBL" id="NBJ94708.1"/>
    </source>
</evidence>
<accession>A0A9X5BJ44</accession>
<gene>
    <name evidence="1" type="ORF">D5281_19535</name>
</gene>
<sequence>MEFSHAFSICRKIAYYGVKIGGIMNTEIVNQNQNTDLSVNQGAGEKTFTQDDVNRIVQERLAKDREKASKELGEREQELAQREFRLNSRQKLINKGYPETLLDALNCSSEEAFDKALGIIDGLMEERLASKKDDEKQAQLEAQRAKPFTGPLNQFHRIGEDPIRKAMKL</sequence>
<dbReference type="Proteomes" id="UP001154420">
    <property type="component" value="Unassembled WGS sequence"/>
</dbReference>
<dbReference type="AlphaFoldDB" id="A0A9X5BJ44"/>
<reference evidence="1" key="1">
    <citation type="submission" date="2018-09" db="EMBL/GenBank/DDBJ databases">
        <title>Murine metabolic-syndrome-specific gut microbial biobank.</title>
        <authorList>
            <person name="Liu C."/>
        </authorList>
    </citation>
    <scope>NUCLEOTIDE SEQUENCE</scope>
    <source>
        <strain evidence="1">D42-62</strain>
    </source>
</reference>
<organism evidence="1 2">
    <name type="scientific">Parablautia muri</name>
    <dbReference type="NCBI Taxonomy" id="2320879"/>
    <lineage>
        <taxon>Bacteria</taxon>
        <taxon>Bacillati</taxon>
        <taxon>Bacillota</taxon>
        <taxon>Clostridia</taxon>
        <taxon>Lachnospirales</taxon>
        <taxon>Lachnospiraceae</taxon>
        <taxon>Parablautia</taxon>
    </lineage>
</organism>
<proteinExistence type="predicted"/>
<evidence type="ECO:0008006" key="3">
    <source>
        <dbReference type="Google" id="ProtNLM"/>
    </source>
</evidence>
<dbReference type="EMBL" id="QZDT01000047">
    <property type="protein sequence ID" value="NBJ94708.1"/>
    <property type="molecule type" value="Genomic_DNA"/>
</dbReference>
<evidence type="ECO:0000313" key="2">
    <source>
        <dbReference type="Proteomes" id="UP001154420"/>
    </source>
</evidence>
<protein>
    <recommendedName>
        <fullName evidence="3">DUF4355 domain-containing protein</fullName>
    </recommendedName>
</protein>
<name>A0A9X5BJ44_9FIRM</name>